<dbReference type="Proteomes" id="UP000293347">
    <property type="component" value="Unassembled WGS sequence"/>
</dbReference>
<sequence>MKKLYILLLIAFVFTGKIVLGQGANVINITVNIVPPYSPYYSDYSGSNASKVLLTVQNMTNTPQRIKLAGQLQGDNGVKITTKSNYVPLQPIILNPNEVKQLNGLVLKDIFDLNTLNVYGVDKAKIIQTSRIPEGNYSFCIQALDYATAQLLSSNAPLGCTSMSITYPDAPVLVSPANAANVEVINPQYLNFNWMSTVSGNIQYNIQMALLPDRVFKDPNQVLDESSFPLLSQTVNGFSYPYSISNLALTPGSKYAWRVRAIDPTGKIVFKNNGYSAASVFTYAAPVVPLVSNLQEIKILLPSPDNANKTIEVNNKYALYLRWKLLNTDEDVSAVNTGIAIAKASIFSNPLVKKEHVPYKYVIEVKDKLTKNIVDTREALDGFYYSEKAGKPSLFVSGRAYDFTVRAYAVKILSGLKTMKSEKTGAELPAARPSLTDYNVLVGESRTGMFIYKKIGDTLAGQKYITLAGTVKYKFEKYPQLYPLSGPFQLTKYFRQLDKAGKVIKDNINPSAIYPTERYRWAVWPEKDGRFEIKVPVLVMPENTVAYYKIEHTGNKYYNSPEKVIEIDSTNNAWNVGEFVSTVYSYKLNLHITKGYQPYFPTDKPGVSEAPKGLNVVIYRVQKGLNIPRYEGQDTSLTISLSKDNMLKMNEVLVARGKGKVVNVPNKPYESIISFDRLLCAIDANDLYKIRVYDSLSKIVMDEPFNFQPESVAPNKHFDSFKSAGKQTYEVEKKLNWNVVEAPAATVKGRLLYKYNDGVGGAKPLAGKKVKLQAFIVLQETSSNKTYALPVSKMNSLTQVDKNNEYRMSDQKDKKLEGYLNGADDKAIDVTTTQADGSFVFPKVAVWDSVFVSDNYYNFVLPYPVIEVPNTNNDKETVRDLYMASLLGDKDAADKARAELIKRLLEDATNPVVNPVEKFGVAETIDVTQGITGSNQSNGYGGYDVRDVKVTNVATQVQQGIKKNVKTNTGGPNLLAEQEVALADPKVITSPSPCTAKVVYRLVVEDSDLFCSPDDNIEINPLQTLDVGMLYSTVRTMRVKSKVYKGDEYKKNDNDPTVDNIPVQVYREAETYGIVGEGEPVLYPQKNDVKLLDQRVTNPEGVIFTHLLRNKPYTLKAVIGKEANNSSSYIADQTAINFQFKDNEVDKIKALYKDFLFNSDFQEEEFPVNLILAPDEPVIAGRILNSVGTKGIQAAFVRIETATSSFTANVSPDGYFYYKSGLLSNGATVTISVDGYTPTNTSDNTENNEYRFPVGIMKKGQKFFANYYFTPAASLKGYVVNAKNEHIPSLYKIQALDFIQETTGDCSLDYAEPSKGGGTKMGKTGIGVTPIGGNIKSFNLSNVSHTAFTNYLTSTCKQSFVAYTPMNTGARLIIIPNDLKYFNDTLAINYMTEAENAKIYERRLITREHRIRFIVRGNKNGVMVALPQTKIEILDTTLVTDASGVVQYSFMNISEENFTVRVKPKNEDFIAREFTFTNKETKKFVNQFLDMDMGVMVQGQVLLNGEPLPRAVVYVDDNRFALPVTQIADGNGRYMLTGIKPTRVGQQTYQVTITASAPEGRAATERGTILAQKQSINPEQTVTANFDLQQVDGVNLTTLLGYNVILEAAIETNRGFVITGEIDLANAKGDFQLPNPEMRLGFVNLPVVSAGRDNNGLHYVVPENKLVPLDGVQFKARFKESYNALIMGVDGSPIALQNVDGRNGALQISAKIVDNSFDFPSTYLSFSGTEFYFAPKTKSTSPDGTVNEIDTYSNTFSGFGTKKQTEPLSYHFTNQYKQGINFGLLNFPATSSPADTYFANGKIRLLPVIKPSGINTLNSQPLSISLPEVLIDKSSVSKINGTTPLEFKLGDKWTIYVPKWEFSTEEGGIVALKGSNNQIRTGALDIPFDKFRLRNDILLIDSARLNSIKLGNIVNLNVVPGTQSTFGIDSKIGVISGQHYILRMLGQGNKPAGTLNNLQGFKEDLEISAVTLVSNGEQYVDFAPNSKTINAFGFVKFQPLMLESTNTSFAVLGNVDLGIPRLQTFYGGFRYTGPNTVTPDFKGVKFDIGKGYVVFESPVNKSNKFDNLKTITDNELKMYGKVYEPNNQLDSIGVLLTHTPTSTTIGQNGPASFSYPGKTPAETVNMDVTNTTTKVDGGDWDYLTFTGKMRTSGKPMAGFDGENPMPFKVYGEVSCDDGELKVSGMSTPFGSMRLVFNWAKKELIGNLQMENMNLGGVSMTGEAEIAMGGNGFYLMAAGDVDFGIPPFSPVRAGVLLGKYNDISMDVLKRTMQFNRNKELPICAAANQPYNLIGLLVSGRKDLFKPLNEQIDLPPLLPLLSVSLAAEVGVDASIFVNFDAAPAITLAVGAFGEVSVAASSITGTSASGRVSVDVKSRFAYVYGKAFTASLMAGLNLSYTVVQKIPLMDDIRKSGEFNLSAEARFTTSPANVSFDLSTNKAAVNNCAEVKQ</sequence>
<evidence type="ECO:0000313" key="2">
    <source>
        <dbReference type="Proteomes" id="UP000293347"/>
    </source>
</evidence>
<dbReference type="RefSeq" id="WP_131598162.1">
    <property type="nucleotide sequence ID" value="NZ_SJSL01000012.1"/>
</dbReference>
<protein>
    <submittedName>
        <fullName evidence="1">Carboxypeptidase regulatory-like domain-containing protein</fullName>
    </submittedName>
</protein>
<dbReference type="EMBL" id="SJSL01000012">
    <property type="protein sequence ID" value="TCC96415.1"/>
    <property type="molecule type" value="Genomic_DNA"/>
</dbReference>
<dbReference type="InterPro" id="IPR013783">
    <property type="entry name" value="Ig-like_fold"/>
</dbReference>
<comment type="caution">
    <text evidence="1">The sequence shown here is derived from an EMBL/GenBank/DDBJ whole genome shotgun (WGS) entry which is preliminary data.</text>
</comment>
<keyword evidence="1" id="KW-0645">Protease</keyword>
<gene>
    <name evidence="1" type="ORF">EZ437_21320</name>
</gene>
<reference evidence="1 2" key="1">
    <citation type="submission" date="2019-02" db="EMBL/GenBank/DDBJ databases">
        <title>Pedobacter sp. RP-1-14 sp. nov., isolated from Arctic soil.</title>
        <authorList>
            <person name="Dahal R.H."/>
        </authorList>
    </citation>
    <scope>NUCLEOTIDE SEQUENCE [LARGE SCALE GENOMIC DNA]</scope>
    <source>
        <strain evidence="1 2">RP-1-14</strain>
    </source>
</reference>
<proteinExistence type="predicted"/>
<dbReference type="GO" id="GO:0004180">
    <property type="term" value="F:carboxypeptidase activity"/>
    <property type="evidence" value="ECO:0007669"/>
    <property type="project" value="UniProtKB-KW"/>
</dbReference>
<dbReference type="OrthoDB" id="1521695at2"/>
<keyword evidence="1" id="KW-0121">Carboxypeptidase</keyword>
<keyword evidence="1" id="KW-0378">Hydrolase</keyword>
<name>A0A4R0N8R8_9SPHI</name>
<accession>A0A4R0N8R8</accession>
<keyword evidence="2" id="KW-1185">Reference proteome</keyword>
<dbReference type="Gene3D" id="2.60.40.10">
    <property type="entry name" value="Immunoglobulins"/>
    <property type="match status" value="1"/>
</dbReference>
<evidence type="ECO:0000313" key="1">
    <source>
        <dbReference type="EMBL" id="TCC96415.1"/>
    </source>
</evidence>
<organism evidence="1 2">
    <name type="scientific">Pedobacter psychroterrae</name>
    <dbReference type="NCBI Taxonomy" id="2530453"/>
    <lineage>
        <taxon>Bacteria</taxon>
        <taxon>Pseudomonadati</taxon>
        <taxon>Bacteroidota</taxon>
        <taxon>Sphingobacteriia</taxon>
        <taxon>Sphingobacteriales</taxon>
        <taxon>Sphingobacteriaceae</taxon>
        <taxon>Pedobacter</taxon>
    </lineage>
</organism>